<comment type="caution">
    <text evidence="6">The sequence shown here is derived from an EMBL/GenBank/DDBJ whole genome shotgun (WGS) entry which is preliminary data.</text>
</comment>
<feature type="region of interest" description="Disordered" evidence="2">
    <location>
        <begin position="1110"/>
        <end position="1155"/>
    </location>
</feature>
<evidence type="ECO:0000313" key="6">
    <source>
        <dbReference type="EMBL" id="KXT15284.1"/>
    </source>
</evidence>
<keyword evidence="7" id="KW-1185">Reference proteome</keyword>
<dbReference type="STRING" id="113226.A0A139IKY1"/>
<evidence type="ECO:0000259" key="3">
    <source>
        <dbReference type="Pfam" id="PF13086"/>
    </source>
</evidence>
<organism evidence="6 7">
    <name type="scientific">Pseudocercospora musae</name>
    <dbReference type="NCBI Taxonomy" id="113226"/>
    <lineage>
        <taxon>Eukaryota</taxon>
        <taxon>Fungi</taxon>
        <taxon>Dikarya</taxon>
        <taxon>Ascomycota</taxon>
        <taxon>Pezizomycotina</taxon>
        <taxon>Dothideomycetes</taxon>
        <taxon>Dothideomycetidae</taxon>
        <taxon>Mycosphaerellales</taxon>
        <taxon>Mycosphaerellaceae</taxon>
        <taxon>Pseudocercospora</taxon>
    </lineage>
</organism>
<evidence type="ECO:0000256" key="1">
    <source>
        <dbReference type="ARBA" id="ARBA00022806"/>
    </source>
</evidence>
<evidence type="ECO:0000259" key="4">
    <source>
        <dbReference type="Pfam" id="PF13087"/>
    </source>
</evidence>
<dbReference type="InterPro" id="IPR057373">
    <property type="entry name" value="ZNFX1"/>
</dbReference>
<name>A0A139IKY1_9PEZI</name>
<proteinExistence type="predicted"/>
<accession>A0A139IKY1</accession>
<feature type="compositionally biased region" description="Basic and acidic residues" evidence="2">
    <location>
        <begin position="1111"/>
        <end position="1120"/>
    </location>
</feature>
<dbReference type="InterPro" id="IPR041679">
    <property type="entry name" value="DNA2/NAM7-like_C"/>
</dbReference>
<keyword evidence="1" id="KW-0067">ATP-binding</keyword>
<dbReference type="AlphaFoldDB" id="A0A139IKY1"/>
<reference evidence="6 7" key="1">
    <citation type="submission" date="2015-07" db="EMBL/GenBank/DDBJ databases">
        <title>Comparative genomics of the Sigatoka disease complex on banana suggests a link between parallel evolutionary changes in Pseudocercospora fijiensis and Pseudocercospora eumusae and increased virulence on the banana host.</title>
        <authorList>
            <person name="Chang T.-C."/>
            <person name="Salvucci A."/>
            <person name="Crous P.W."/>
            <person name="Stergiopoulos I."/>
        </authorList>
    </citation>
    <scope>NUCLEOTIDE SEQUENCE [LARGE SCALE GENOMIC DNA]</scope>
    <source>
        <strain evidence="6 7">CBS 116634</strain>
    </source>
</reference>
<dbReference type="InterPro" id="IPR041677">
    <property type="entry name" value="DNA2/NAM7_AAA_11"/>
</dbReference>
<feature type="domain" description="DNA2/NAM7 helicase helicase" evidence="3">
    <location>
        <begin position="319"/>
        <end position="698"/>
    </location>
</feature>
<sequence length="1155" mass="129783">MSTSGAMNEGLRERFGRSRQAIRHEGDTAKVYLLPPKLNPHIRQYFEPAEVEGGAWLSKSEMPTSAEVLDLDTVSASSSDVIELEPNRPIGPWQSKEQYLSTLYELYREDALRGLREAVSMTRCTPHAAEAAFAGKVGIYDKVHICGATLSTRGFAVRVTFSLFRTGSKILWEQSKRLISGSLVVLTPKTDMFMSRAIVATVAARPLEGLQQNPPELDLAFARPEELELDPAVEYIMVEDRGGLFEANRHTLVGMQRMMREPFPLAEHFVGVQPRVSLPEYVKAQPKRDLSSVLLNKSDESFTNVDIVKHWPSKPNSALDTSQLEALHRILTRRLAIVQGPPGTGKTHVSVQAIKLMLENWTKDDPPIIIACQTNHAIDQFLRHIAVFEKEFARLGGRSKDKDVVKKRTLYALRFETSENPPSGCLSGWAKKRMADLQKEISVMLSPLQPGPKPMDFRTLQEFKLLTKKQADSLESGASRWVQDKKTNPNQVRSPFTIWLADKLRPVPVKQPAEDFGFDFEEADVEFEQLKELEAENAAKDDEDFDSLRGPYLPLADNFTCRPTPGMDFSAKDFLKEQDMWKIPEASRPSVYRYLQAEMKRCITIAVREKVKKFDEEAKKRKIGMWECDENILKKQKIIGMTTTGLSKYRGLISALQPRVVLIEEAAETLEAPVTVGCMPSVQHLILIGDHKQLRPHTHVPSHENEPFFLNVSLFERMVNNDVEFSTLTKQRRMIPEIRRILHPIYNNLIKDHSSVTDKDHRPDVPGMGGVNSWWFTHQWAEQRDDLMSCFNPMESGMIVGFVEYLVYNGMETEDITVLTFYNGQRKRILSELRQRPTLGGRIFNVVTVDSYQGEENKVVILSLARSNDSKQIGFLGVDNRVCVALSRAQCGFYIFGNGKLLYDAETQYKKTKKKQRGPDGSVRKLVIPAKPKTWTEVITIMAGSGQASEVPELESARFDQKLPVRCLKHNKATDIKEPEDWEKFVGGCELPCGEVLSCGHPCPITCHPFSHGHVSCDTCRTPKPTGTEFPLALKEISNGQDAGEPGTPSRGPVSDANPWNSWASSEEERVKKAKAAYNPTAQRTGSESNGELLDLGDATSKLTFGLDGAGEEHSMKEKYLGNGRTKWSGKYRSGSGLPLAKSQEDWSSRESLLN</sequence>
<keyword evidence="1" id="KW-0547">Nucleotide-binding</keyword>
<keyword evidence="1" id="KW-0378">Hydrolase</keyword>
<dbReference type="PANTHER" id="PTHR10887:SF341">
    <property type="entry name" value="NFX1-TYPE ZINC FINGER-CONTAINING PROTEIN 1"/>
    <property type="match status" value="1"/>
</dbReference>
<dbReference type="Pfam" id="PF13087">
    <property type="entry name" value="AAA_12"/>
    <property type="match status" value="1"/>
</dbReference>
<dbReference type="CDD" id="cd06008">
    <property type="entry name" value="NF-X1-zinc-finger"/>
    <property type="match status" value="1"/>
</dbReference>
<dbReference type="SUPFAM" id="SSF52540">
    <property type="entry name" value="P-loop containing nucleoside triphosphate hydrolases"/>
    <property type="match status" value="1"/>
</dbReference>
<gene>
    <name evidence="6" type="ORF">AC579_4835</name>
</gene>
<feature type="domain" description="ZNFX1" evidence="5">
    <location>
        <begin position="136"/>
        <end position="240"/>
    </location>
</feature>
<feature type="compositionally biased region" description="Polar residues" evidence="2">
    <location>
        <begin position="1080"/>
        <end position="1090"/>
    </location>
</feature>
<feature type="domain" description="DNA2/NAM7 helicase-like C-terminal" evidence="4">
    <location>
        <begin position="710"/>
        <end position="899"/>
    </location>
</feature>
<dbReference type="InterPro" id="IPR045055">
    <property type="entry name" value="DNA2/NAM7-like"/>
</dbReference>
<dbReference type="CDD" id="cd18808">
    <property type="entry name" value="SF1_C_Upf1"/>
    <property type="match status" value="1"/>
</dbReference>
<feature type="region of interest" description="Disordered" evidence="2">
    <location>
        <begin position="1038"/>
        <end position="1094"/>
    </location>
</feature>
<dbReference type="Gene3D" id="3.40.50.300">
    <property type="entry name" value="P-loop containing nucleotide triphosphate hydrolases"/>
    <property type="match status" value="3"/>
</dbReference>
<dbReference type="GO" id="GO:0004386">
    <property type="term" value="F:helicase activity"/>
    <property type="evidence" value="ECO:0007669"/>
    <property type="project" value="InterPro"/>
</dbReference>
<dbReference type="Proteomes" id="UP000073492">
    <property type="component" value="Unassembled WGS sequence"/>
</dbReference>
<dbReference type="GO" id="GO:0031048">
    <property type="term" value="P:regulatory ncRNA-mediated heterochromatin formation"/>
    <property type="evidence" value="ECO:0007669"/>
    <property type="project" value="TreeGrafter"/>
</dbReference>
<evidence type="ECO:0008006" key="8">
    <source>
        <dbReference type="Google" id="ProtNLM"/>
    </source>
</evidence>
<dbReference type="Pfam" id="PF13086">
    <property type="entry name" value="AAA_11"/>
    <property type="match status" value="1"/>
</dbReference>
<keyword evidence="1" id="KW-0347">Helicase</keyword>
<evidence type="ECO:0000313" key="7">
    <source>
        <dbReference type="Proteomes" id="UP000073492"/>
    </source>
</evidence>
<dbReference type="InterPro" id="IPR027417">
    <property type="entry name" value="P-loop_NTPase"/>
</dbReference>
<evidence type="ECO:0000259" key="5">
    <source>
        <dbReference type="Pfam" id="PF25396"/>
    </source>
</evidence>
<evidence type="ECO:0000256" key="2">
    <source>
        <dbReference type="SAM" id="MobiDB-lite"/>
    </source>
</evidence>
<dbReference type="InterPro" id="IPR047187">
    <property type="entry name" value="SF1_C_Upf1"/>
</dbReference>
<dbReference type="EMBL" id="LFZO01000062">
    <property type="protein sequence ID" value="KXT15284.1"/>
    <property type="molecule type" value="Genomic_DNA"/>
</dbReference>
<dbReference type="OrthoDB" id="409395at2759"/>
<dbReference type="GO" id="GO:0031380">
    <property type="term" value="C:nuclear RNA-directed RNA polymerase complex"/>
    <property type="evidence" value="ECO:0007669"/>
    <property type="project" value="TreeGrafter"/>
</dbReference>
<protein>
    <recommendedName>
        <fullName evidence="8">Helicase ATP-binding domain-containing protein</fullName>
    </recommendedName>
</protein>
<dbReference type="PANTHER" id="PTHR10887">
    <property type="entry name" value="DNA2/NAM7 HELICASE FAMILY"/>
    <property type="match status" value="1"/>
</dbReference>
<dbReference type="Pfam" id="PF25396">
    <property type="entry name" value="ZNFX1"/>
    <property type="match status" value="1"/>
</dbReference>